<dbReference type="InterPro" id="IPR016161">
    <property type="entry name" value="Ald_DH/histidinol_DH"/>
</dbReference>
<dbReference type="InterPro" id="IPR015590">
    <property type="entry name" value="Aldehyde_DH_dom"/>
</dbReference>
<dbReference type="Proteomes" id="UP000003494">
    <property type="component" value="Unassembled WGS sequence"/>
</dbReference>
<dbReference type="HOGENOM" id="CLU_028794_1_0_9"/>
<evidence type="ECO:0000256" key="1">
    <source>
        <dbReference type="ARBA" id="ARBA00023002"/>
    </source>
</evidence>
<dbReference type="CDD" id="cd07121">
    <property type="entry name" value="ALDH_EutE"/>
    <property type="match status" value="1"/>
</dbReference>
<dbReference type="SUPFAM" id="SSF53720">
    <property type="entry name" value="ALDH-like"/>
    <property type="match status" value="1"/>
</dbReference>
<dbReference type="Pfam" id="PF00171">
    <property type="entry name" value="Aldedh"/>
    <property type="match status" value="1"/>
</dbReference>
<dbReference type="PIRSF" id="PIRSF036410">
    <property type="entry name" value="EutE_PduP"/>
    <property type="match status" value="1"/>
</dbReference>
<dbReference type="NCBIfam" id="NF011927">
    <property type="entry name" value="PRK15398.1"/>
    <property type="match status" value="1"/>
</dbReference>
<dbReference type="Gene3D" id="3.40.309.10">
    <property type="entry name" value="Aldehyde Dehydrogenase, Chain A, domain 2"/>
    <property type="match status" value="1"/>
</dbReference>
<dbReference type="Gene3D" id="3.40.605.10">
    <property type="entry name" value="Aldehyde Dehydrogenase, Chain A, domain 1"/>
    <property type="match status" value="1"/>
</dbReference>
<keyword evidence="1 4" id="KW-0560">Oxidoreductase</keyword>
<dbReference type="EMBL" id="ACIP02000001">
    <property type="protein sequence ID" value="EEP29295.1"/>
    <property type="molecule type" value="Genomic_DNA"/>
</dbReference>
<name>C4G9J8_9FIRM</name>
<dbReference type="GO" id="GO:0008774">
    <property type="term" value="F:acetaldehyde dehydrogenase (acetylating) activity"/>
    <property type="evidence" value="ECO:0007669"/>
    <property type="project" value="InterPro"/>
</dbReference>
<evidence type="ECO:0000259" key="3">
    <source>
        <dbReference type="Pfam" id="PF00171"/>
    </source>
</evidence>
<dbReference type="InterPro" id="IPR016163">
    <property type="entry name" value="Ald_DH_C"/>
</dbReference>
<keyword evidence="2" id="KW-0520">NAD</keyword>
<dbReference type="PANTHER" id="PTHR11699">
    <property type="entry name" value="ALDEHYDE DEHYDROGENASE-RELATED"/>
    <property type="match status" value="1"/>
</dbReference>
<evidence type="ECO:0000313" key="5">
    <source>
        <dbReference type="Proteomes" id="UP000003494"/>
    </source>
</evidence>
<accession>C4G9J8</accession>
<proteinExistence type="predicted"/>
<dbReference type="InterPro" id="IPR016162">
    <property type="entry name" value="Ald_DH_N"/>
</dbReference>
<evidence type="ECO:0000256" key="2">
    <source>
        <dbReference type="ARBA" id="ARBA00023027"/>
    </source>
</evidence>
<dbReference type="EC" id="1.2.1.-" evidence="4"/>
<reference evidence="4" key="1">
    <citation type="submission" date="2009-04" db="EMBL/GenBank/DDBJ databases">
        <authorList>
            <person name="Weinstock G."/>
            <person name="Sodergren E."/>
            <person name="Clifton S."/>
            <person name="Fulton L."/>
            <person name="Fulton B."/>
            <person name="Courtney L."/>
            <person name="Fronick C."/>
            <person name="Harrison M."/>
            <person name="Strong C."/>
            <person name="Farmer C."/>
            <person name="Delahaunty K."/>
            <person name="Markovic C."/>
            <person name="Hall O."/>
            <person name="Minx P."/>
            <person name="Tomlinson C."/>
            <person name="Mitreva M."/>
            <person name="Nelson J."/>
            <person name="Hou S."/>
            <person name="Wollam A."/>
            <person name="Pepin K.H."/>
            <person name="Johnson M."/>
            <person name="Bhonagiri V."/>
            <person name="Nash W.E."/>
            <person name="Warren W."/>
            <person name="Chinwalla A."/>
            <person name="Mardis E.R."/>
            <person name="Wilson R.K."/>
        </authorList>
    </citation>
    <scope>NUCLEOTIDE SEQUENCE [LARGE SCALE GENOMIC DNA]</scope>
    <source>
        <strain evidence="4">DSM 14600</strain>
    </source>
</reference>
<feature type="domain" description="Aldehyde dehydrogenase" evidence="3">
    <location>
        <begin position="32"/>
        <end position="425"/>
    </location>
</feature>
<dbReference type="STRING" id="626523.GCWU000342_00651"/>
<keyword evidence="5" id="KW-1185">Reference proteome</keyword>
<evidence type="ECO:0000313" key="4">
    <source>
        <dbReference type="EMBL" id="EEP29295.1"/>
    </source>
</evidence>
<organism evidence="4 5">
    <name type="scientific">Shuttleworthella satelles DSM 14600</name>
    <dbReference type="NCBI Taxonomy" id="626523"/>
    <lineage>
        <taxon>Bacteria</taxon>
        <taxon>Bacillati</taxon>
        <taxon>Bacillota</taxon>
        <taxon>Clostridia</taxon>
        <taxon>Lachnospirales</taxon>
        <taxon>Lachnospiraceae</taxon>
        <taxon>Shuttleworthella</taxon>
    </lineage>
</organism>
<gene>
    <name evidence="4" type="ORF">GCWU000342_00651</name>
</gene>
<dbReference type="eggNOG" id="COG1012">
    <property type="taxonomic scope" value="Bacteria"/>
</dbReference>
<comment type="caution">
    <text evidence="4">The sequence shown here is derived from an EMBL/GenBank/DDBJ whole genome shotgun (WGS) entry which is preliminary data.</text>
</comment>
<dbReference type="AlphaFoldDB" id="C4G9J8"/>
<sequence length="462" mass="49740">MADEQLVQNVVREVVARMQISAPARGMHGVFSDMEEAIEAARTAQQTVRLLPMDQREKIIGAIRRKTRENAEILARMAVNETGMGNVGDKILKHLLVADKVPGTEDISTRAFSGDRGLTLIEMGPFGVIGAITPCTNPSETVLCNTIGMLAGGNTVVFNPHPQAIKTTLFTIQMVNEASLEAGGPDNIACTVDAPTLATSEIMMKSPHIKLLVATGGPGVVTAVLSSGKRAIGAGAGNPPALVDETADIRKAAEDIVNGCTFDNNLPCIAEKEIVAVDSIADELLHYMLTEQGCYQASEEELDRLTKAVMDEKGRLNRKAVGRSARKLLSMIGVEVDANIRCITFFGPKEHPLITTELMMPILGIVRVKDFAEGLETAAWLEHGNKHSAHIHSKNVDRITEYARRLDTTITVKNGPSYAALGFGGESYCTFTIASRTGEGLTSARSFIKSRHCVMTDSLCVR</sequence>
<dbReference type="RefSeq" id="WP_006905683.1">
    <property type="nucleotide sequence ID" value="NZ_GG665866.1"/>
</dbReference>
<dbReference type="InterPro" id="IPR012408">
    <property type="entry name" value="Acetald_propionald_DH-rel"/>
</dbReference>
<protein>
    <submittedName>
        <fullName evidence="4">Aldehyde dehydrogenase (NAD) family protein</fullName>
        <ecNumber evidence="4">1.2.1.-</ecNumber>
    </submittedName>
</protein>